<dbReference type="EMBL" id="BJFL01000004">
    <property type="protein sequence ID" value="GDY29709.1"/>
    <property type="molecule type" value="Genomic_DNA"/>
</dbReference>
<evidence type="ECO:0000313" key="3">
    <source>
        <dbReference type="Proteomes" id="UP000298860"/>
    </source>
</evidence>
<dbReference type="RefSeq" id="WP_137812876.1">
    <property type="nucleotide sequence ID" value="NZ_BJFL01000004.1"/>
</dbReference>
<dbReference type="OrthoDB" id="287918at2"/>
<dbReference type="InterPro" id="IPR014710">
    <property type="entry name" value="RmlC-like_jellyroll"/>
</dbReference>
<dbReference type="AlphaFoldDB" id="A0A4D4J525"/>
<dbReference type="InterPro" id="IPR011051">
    <property type="entry name" value="RmlC_Cupin_sf"/>
</dbReference>
<reference evidence="3" key="1">
    <citation type="submission" date="2019-04" db="EMBL/GenBank/DDBJ databases">
        <title>Draft genome sequence of Pseudonocardiaceae bacterium SL3-2-4.</title>
        <authorList>
            <person name="Ningsih F."/>
            <person name="Yokota A."/>
            <person name="Sakai Y."/>
            <person name="Nanatani K."/>
            <person name="Yabe S."/>
            <person name="Oetari A."/>
            <person name="Sjamsuridzal W."/>
        </authorList>
    </citation>
    <scope>NUCLEOTIDE SEQUENCE [LARGE SCALE GENOMIC DNA]</scope>
    <source>
        <strain evidence="3">SL3-2-4</strain>
    </source>
</reference>
<dbReference type="Gene3D" id="2.60.120.10">
    <property type="entry name" value="Jelly Rolls"/>
    <property type="match status" value="1"/>
</dbReference>
<feature type="domain" description="Cupin type-2" evidence="1">
    <location>
        <begin position="42"/>
        <end position="108"/>
    </location>
</feature>
<dbReference type="PIRSF" id="PIRSF016602">
    <property type="entry name" value="CurC_prd"/>
    <property type="match status" value="1"/>
</dbReference>
<dbReference type="PANTHER" id="PTHR36114:SF1">
    <property type="entry name" value="16.7 KDA PROTEIN IN WHIE LOCUS"/>
    <property type="match status" value="1"/>
</dbReference>
<dbReference type="InterPro" id="IPR016672">
    <property type="entry name" value="Polyketide_Synth_CurC_prd"/>
</dbReference>
<protein>
    <submittedName>
        <fullName evidence="2">16.7 kDa protein in whiE locus</fullName>
    </submittedName>
</protein>
<dbReference type="Pfam" id="PF07883">
    <property type="entry name" value="Cupin_2"/>
    <property type="match status" value="1"/>
</dbReference>
<comment type="caution">
    <text evidence="2">The sequence shown here is derived from an EMBL/GenBank/DDBJ whole genome shotgun (WGS) entry which is preliminary data.</text>
</comment>
<sequence length="129" mass="13980">MTAQTIRVVSVAEITPNTRRGGDIRVLLGPATVGATTGFLGVAIIQPGERIAEHYHPYSEEFLYVTDGELTVDLDGVPHHLAAGQGLLVPKEVRHRLRNTGDVEARAVFHLCPLAPRPELGHVDTEQTT</sequence>
<accession>A0A4D4J525</accession>
<dbReference type="SUPFAM" id="SSF51182">
    <property type="entry name" value="RmlC-like cupins"/>
    <property type="match status" value="1"/>
</dbReference>
<name>A0A4D4J525_9PSEU</name>
<dbReference type="PANTHER" id="PTHR36114">
    <property type="entry name" value="16.7 KDA PROTEIN IN WHIE LOCUS"/>
    <property type="match status" value="1"/>
</dbReference>
<dbReference type="InterPro" id="IPR013096">
    <property type="entry name" value="Cupin_2"/>
</dbReference>
<evidence type="ECO:0000313" key="2">
    <source>
        <dbReference type="EMBL" id="GDY29709.1"/>
    </source>
</evidence>
<dbReference type="Proteomes" id="UP000298860">
    <property type="component" value="Unassembled WGS sequence"/>
</dbReference>
<keyword evidence="3" id="KW-1185">Reference proteome</keyword>
<dbReference type="InterPro" id="IPR052044">
    <property type="entry name" value="PKS_Associated_Protein"/>
</dbReference>
<gene>
    <name evidence="2" type="ORF">GTS_13420</name>
</gene>
<proteinExistence type="predicted"/>
<evidence type="ECO:0000259" key="1">
    <source>
        <dbReference type="Pfam" id="PF07883"/>
    </source>
</evidence>
<organism evidence="2 3">
    <name type="scientific">Gandjariella thermophila</name>
    <dbReference type="NCBI Taxonomy" id="1931992"/>
    <lineage>
        <taxon>Bacteria</taxon>
        <taxon>Bacillati</taxon>
        <taxon>Actinomycetota</taxon>
        <taxon>Actinomycetes</taxon>
        <taxon>Pseudonocardiales</taxon>
        <taxon>Pseudonocardiaceae</taxon>
        <taxon>Gandjariella</taxon>
    </lineage>
</organism>
<dbReference type="CDD" id="cd06991">
    <property type="entry name" value="cupin_TcmJ-like"/>
    <property type="match status" value="1"/>
</dbReference>